<feature type="binding site" evidence="7">
    <location>
        <position position="131"/>
    </location>
    <ligand>
        <name>(2S)-2-hydroxy-3-oxobutyl phosphate</name>
        <dbReference type="ChEBI" id="CHEBI:58830"/>
    </ligand>
</feature>
<feature type="binding site" evidence="7">
    <location>
        <position position="28"/>
    </location>
    <ligand>
        <name>5-amino-6-(D-ribitylamino)uracil</name>
        <dbReference type="ChEBI" id="CHEBI:15934"/>
    </ligand>
</feature>
<proteinExistence type="inferred from homology"/>
<comment type="function">
    <text evidence="7">Catalyzes the formation of 6,7-dimethyl-8-ribityllumazine by condensation of 5-amino-6-(D-ribitylamino)uracil with 3,4-dihydroxy-2-butanone 4-phosphate. This is the penultimate step in the biosynthesis of riboflavin.</text>
</comment>
<dbReference type="AlphaFoldDB" id="A0AAW9DVZ5"/>
<evidence type="ECO:0000313" key="9">
    <source>
        <dbReference type="Proteomes" id="UP001279553"/>
    </source>
</evidence>
<comment type="caution">
    <text evidence="7">Lacks conserved residue(s) required for the propagation of feature annotation.</text>
</comment>
<gene>
    <name evidence="7 8" type="primary">ribH</name>
    <name evidence="8" type="ORF">SIL87_17030</name>
</gene>
<comment type="caution">
    <text evidence="8">The sequence shown here is derived from an EMBL/GenBank/DDBJ whole genome shotgun (WGS) entry which is preliminary data.</text>
</comment>
<dbReference type="GO" id="GO:0009349">
    <property type="term" value="C:riboflavin synthase complex"/>
    <property type="evidence" value="ECO:0007669"/>
    <property type="project" value="UniProtKB-UniRule"/>
</dbReference>
<feature type="binding site" evidence="7">
    <location>
        <begin position="89"/>
        <end position="90"/>
    </location>
    <ligand>
        <name>(2S)-2-hydroxy-3-oxobutyl phosphate</name>
        <dbReference type="ChEBI" id="CHEBI:58830"/>
    </ligand>
</feature>
<name>A0AAW9DVZ5_ACIAO</name>
<evidence type="ECO:0000256" key="4">
    <source>
        <dbReference type="ARBA" id="ARBA00022619"/>
    </source>
</evidence>
<dbReference type="EMBL" id="JAWXYB010000018">
    <property type="protein sequence ID" value="MDX5932463.1"/>
    <property type="molecule type" value="Genomic_DNA"/>
</dbReference>
<sequence length="160" mass="16663">MSTADAPLPEAPVLDGPPPRILMIRAPYYRAIVDGMTVSAQALFATVGAHVETVDVAGAFELPQALGIAMHSRTRFDGFVALGCVVRGETDHYDYICDSAMHGLMSVALEHGICLGTALLTVDTIAQAEARSAETGANKGAEAAVACLKQIVLARRLGAA</sequence>
<comment type="catalytic activity">
    <reaction evidence="6 7">
        <text>(2S)-2-hydroxy-3-oxobutyl phosphate + 5-amino-6-(D-ribitylamino)uracil = 6,7-dimethyl-8-(1-D-ribityl)lumazine + phosphate + 2 H2O + H(+)</text>
        <dbReference type="Rhea" id="RHEA:26152"/>
        <dbReference type="ChEBI" id="CHEBI:15377"/>
        <dbReference type="ChEBI" id="CHEBI:15378"/>
        <dbReference type="ChEBI" id="CHEBI:15934"/>
        <dbReference type="ChEBI" id="CHEBI:43474"/>
        <dbReference type="ChEBI" id="CHEBI:58201"/>
        <dbReference type="ChEBI" id="CHEBI:58830"/>
        <dbReference type="EC" id="2.5.1.78"/>
    </reaction>
</comment>
<evidence type="ECO:0000256" key="5">
    <source>
        <dbReference type="ARBA" id="ARBA00022679"/>
    </source>
</evidence>
<dbReference type="Gene3D" id="3.40.50.960">
    <property type="entry name" value="Lumazine/riboflavin synthase"/>
    <property type="match status" value="1"/>
</dbReference>
<keyword evidence="9" id="KW-1185">Reference proteome</keyword>
<comment type="pathway">
    <text evidence="1 7">Cofactor biosynthesis; riboflavin biosynthesis; riboflavin from 2-hydroxy-3-oxobutyl phosphate and 5-amino-6-(D-ribitylamino)uracil: step 1/2.</text>
</comment>
<dbReference type="InterPro" id="IPR034964">
    <property type="entry name" value="LS"/>
</dbReference>
<protein>
    <recommendedName>
        <fullName evidence="3 7">6,7-dimethyl-8-ribityllumazine synthase</fullName>
        <shortName evidence="7">DMRL synthase</shortName>
        <shortName evidence="7">LS</shortName>
        <shortName evidence="7">Lumazine synthase</shortName>
        <ecNumber evidence="3 7">2.5.1.78</ecNumber>
    </recommendedName>
</protein>
<reference evidence="8 9" key="1">
    <citation type="submission" date="2023-11" db="EMBL/GenBank/DDBJ databases">
        <title>MicrobeMod: A computational toolkit for identifying prokaryotic methylation and restriction-modification with nanopore sequencing.</title>
        <authorList>
            <person name="Crits-Christoph A."/>
            <person name="Kang S.C."/>
            <person name="Lee H."/>
            <person name="Ostrov N."/>
        </authorList>
    </citation>
    <scope>NUCLEOTIDE SEQUENCE [LARGE SCALE GENOMIC DNA]</scope>
    <source>
        <strain evidence="8 9">DSMZ 700</strain>
    </source>
</reference>
<accession>A0AAW9DVZ5</accession>
<evidence type="ECO:0000313" key="8">
    <source>
        <dbReference type="EMBL" id="MDX5932463.1"/>
    </source>
</evidence>
<dbReference type="SUPFAM" id="SSF52121">
    <property type="entry name" value="Lumazine synthase"/>
    <property type="match status" value="1"/>
</dbReference>
<evidence type="ECO:0000256" key="1">
    <source>
        <dbReference type="ARBA" id="ARBA00004917"/>
    </source>
</evidence>
<feature type="binding site" evidence="7">
    <location>
        <begin position="59"/>
        <end position="61"/>
    </location>
    <ligand>
        <name>5-amino-6-(D-ribitylamino)uracil</name>
        <dbReference type="ChEBI" id="CHEBI:15934"/>
    </ligand>
</feature>
<dbReference type="HAMAP" id="MF_00178">
    <property type="entry name" value="Lumazine_synth"/>
    <property type="match status" value="1"/>
</dbReference>
<evidence type="ECO:0000256" key="2">
    <source>
        <dbReference type="ARBA" id="ARBA00007424"/>
    </source>
</evidence>
<dbReference type="GO" id="GO:0009231">
    <property type="term" value="P:riboflavin biosynthetic process"/>
    <property type="evidence" value="ECO:0007669"/>
    <property type="project" value="UniProtKB-UniRule"/>
</dbReference>
<keyword evidence="5 7" id="KW-0808">Transferase</keyword>
<organism evidence="8 9">
    <name type="scientific">Acidiphilium acidophilum</name>
    <name type="common">Thiobacillus acidophilus</name>
    <dbReference type="NCBI Taxonomy" id="76588"/>
    <lineage>
        <taxon>Bacteria</taxon>
        <taxon>Pseudomonadati</taxon>
        <taxon>Pseudomonadota</taxon>
        <taxon>Alphaproteobacteria</taxon>
        <taxon>Acetobacterales</taxon>
        <taxon>Acidocellaceae</taxon>
        <taxon>Acidiphilium</taxon>
    </lineage>
</organism>
<dbReference type="RefSeq" id="WP_319615314.1">
    <property type="nucleotide sequence ID" value="NZ_JAWXYB010000018.1"/>
</dbReference>
<dbReference type="NCBIfam" id="TIGR00114">
    <property type="entry name" value="lumazine-synth"/>
    <property type="match status" value="1"/>
</dbReference>
<dbReference type="GO" id="GO:0000906">
    <property type="term" value="F:6,7-dimethyl-8-ribityllumazine synthase activity"/>
    <property type="evidence" value="ECO:0007669"/>
    <property type="project" value="UniProtKB-UniRule"/>
</dbReference>
<dbReference type="Pfam" id="PF00885">
    <property type="entry name" value="DMRL_synthase"/>
    <property type="match status" value="1"/>
</dbReference>
<dbReference type="InterPro" id="IPR036467">
    <property type="entry name" value="LS/RS_sf"/>
</dbReference>
<comment type="similarity">
    <text evidence="2 7">Belongs to the DMRL synthase family.</text>
</comment>
<dbReference type="PANTHER" id="PTHR21058:SF0">
    <property type="entry name" value="6,7-DIMETHYL-8-RIBITYLLUMAZINE SYNTHASE"/>
    <property type="match status" value="1"/>
</dbReference>
<dbReference type="Proteomes" id="UP001279553">
    <property type="component" value="Unassembled WGS sequence"/>
</dbReference>
<evidence type="ECO:0000256" key="3">
    <source>
        <dbReference type="ARBA" id="ARBA00012664"/>
    </source>
</evidence>
<dbReference type="PANTHER" id="PTHR21058">
    <property type="entry name" value="6,7-DIMETHYL-8-RIBITYLLUMAZINE SYNTHASE DMRL SYNTHASE LUMAZINE SYNTHASE"/>
    <property type="match status" value="1"/>
</dbReference>
<feature type="binding site" evidence="7">
    <location>
        <begin position="84"/>
        <end position="86"/>
    </location>
    <ligand>
        <name>5-amino-6-(D-ribitylamino)uracil</name>
        <dbReference type="ChEBI" id="CHEBI:15934"/>
    </ligand>
</feature>
<dbReference type="CDD" id="cd09209">
    <property type="entry name" value="Lumazine_synthase-I"/>
    <property type="match status" value="1"/>
</dbReference>
<evidence type="ECO:0000256" key="6">
    <source>
        <dbReference type="ARBA" id="ARBA00048785"/>
    </source>
</evidence>
<keyword evidence="4 7" id="KW-0686">Riboflavin biosynthesis</keyword>
<evidence type="ECO:0000256" key="7">
    <source>
        <dbReference type="HAMAP-Rule" id="MF_00178"/>
    </source>
</evidence>
<dbReference type="EC" id="2.5.1.78" evidence="3 7"/>
<feature type="active site" description="Proton donor" evidence="7">
    <location>
        <position position="92"/>
    </location>
</feature>
<dbReference type="GO" id="GO:0005829">
    <property type="term" value="C:cytosol"/>
    <property type="evidence" value="ECO:0007669"/>
    <property type="project" value="TreeGrafter"/>
</dbReference>
<dbReference type="InterPro" id="IPR002180">
    <property type="entry name" value="LS/RS"/>
</dbReference>